<dbReference type="OrthoDB" id="581105at2"/>
<name>A0A0H3D372_AMYMU</name>
<dbReference type="SMART" id="SM01043">
    <property type="entry name" value="BTAD"/>
    <property type="match status" value="1"/>
</dbReference>
<dbReference type="PATRIC" id="fig|749927.5.peg.3743"/>
<dbReference type="InterPro" id="IPR001867">
    <property type="entry name" value="OmpR/PhoB-type_DNA-bd"/>
</dbReference>
<dbReference type="InterPro" id="IPR005158">
    <property type="entry name" value="BTAD"/>
</dbReference>
<proteinExistence type="inferred from homology"/>
<feature type="domain" description="OmpR/PhoB-type" evidence="6">
    <location>
        <begin position="1"/>
        <end position="88"/>
    </location>
</feature>
<comment type="similarity">
    <text evidence="1">Belongs to the AfsR/DnrI/RedD regulatory family.</text>
</comment>
<dbReference type="SMART" id="SM00862">
    <property type="entry name" value="Trans_reg_C"/>
    <property type="match status" value="1"/>
</dbReference>
<dbReference type="Pfam" id="PF13424">
    <property type="entry name" value="TPR_12"/>
    <property type="match status" value="2"/>
</dbReference>
<dbReference type="eggNOG" id="COG0457">
    <property type="taxonomic scope" value="Bacteria"/>
</dbReference>
<dbReference type="eggNOG" id="COG3629">
    <property type="taxonomic scope" value="Bacteria"/>
</dbReference>
<dbReference type="InterPro" id="IPR002182">
    <property type="entry name" value="NB-ARC"/>
</dbReference>
<dbReference type="SUPFAM" id="SSF52540">
    <property type="entry name" value="P-loop containing nucleoside triphosphate hydrolases"/>
    <property type="match status" value="1"/>
</dbReference>
<evidence type="ECO:0000313" key="7">
    <source>
        <dbReference type="EMBL" id="ADJ45405.1"/>
    </source>
</evidence>
<evidence type="ECO:0000259" key="6">
    <source>
        <dbReference type="PROSITE" id="PS51755"/>
    </source>
</evidence>
<dbReference type="InterPro" id="IPR011990">
    <property type="entry name" value="TPR-like_helical_dom_sf"/>
</dbReference>
<dbReference type="CDD" id="cd15831">
    <property type="entry name" value="BTAD"/>
    <property type="match status" value="1"/>
</dbReference>
<dbReference type="InterPro" id="IPR019734">
    <property type="entry name" value="TPR_rpt"/>
</dbReference>
<keyword evidence="3 5" id="KW-0238">DNA-binding</keyword>
<dbReference type="PANTHER" id="PTHR35807">
    <property type="entry name" value="TRANSCRIPTIONAL REGULATOR REDD-RELATED"/>
    <property type="match status" value="1"/>
</dbReference>
<dbReference type="Gene3D" id="1.25.40.10">
    <property type="entry name" value="Tetratricopeptide repeat domain"/>
    <property type="match status" value="2"/>
</dbReference>
<keyword evidence="4" id="KW-0804">Transcription</keyword>
<sequence length="943" mass="101923">MQVGEPEQRVDPGPPRQRCVLAALLVDAGRLVTWEILIDRVWGDAPPSGARHSLYSHVARVRQVLAQVTLPDARPEVMRKSGGYRLEVDPALVDLHRFQDLVSRAHRLADSDPRKAASLRAALGLWRGEPLMGLDGPWSARTRAVWQQQHLDVSLAWAQAELAIGRADAVIGPLTELVADHPTVEPAMALLMRALSDTGRDAEALSRYATARRLLAEELGTEPGPELRDVHRTILRGQRSRSTPPSVASAALRQLPVPARGFAGRTAELARLDVVLAEVGQPDAVVVATLSGMAGVGKTTLALQWAHRVADRFPDGQLYLNLRGYDPGNQVVNPADALRVFLAALGVPAERIPAPLEERTALYRSLVARRRVLVLLDNARNAEQVRPLLPGSSGCLAVVTSRDQLFGLTVSEAAHPVVLTPLPVAEARQLLTNRLGDVRVATEPTEVDEIISLCGRLPIALAVVAARAATNDGFKLAAIAGELRESEAVLDVLSGGDPATDVRAVFSWSYQGLSDPAARLFRLLALHPGPQIGVRVAASLCGLPPARVRTLLAELAHAHLVVEHSPCRFALHDLLRAFATELARTAETAPARRAATLRMLDHYVLATRAADAKLYPRNEVVAVAEPAGGVVGEDFGTDTEALDWLTHEHPALVAVADVALDAGLDSHVWLLAWSLSTFRDRKGHWQEHIAAHHRATAAAHRLGNQTWQARAHHQLGLGYTRILRHDEAHTHLARALDLFGALADHQGQAAVHFTLGHVCDRLGRARDALHHAQQCHDLYRAAADLTGQARAANALGLWHSNNGYLDAAIGYCERSVRLHHEAGDHSGAALALDSLAQAHARLGRHAMSIAHYQQARALLRNGGSPYLEAVVSTNLGEAHHANGDHDAAVRCWSDALVVLDKLGHPNAIHVRGLIDGAIRAQDARRDRICSAGPGTERIDRKRL</sequence>
<dbReference type="Gene3D" id="3.40.50.300">
    <property type="entry name" value="P-loop containing nucleotide triphosphate hydrolases"/>
    <property type="match status" value="1"/>
</dbReference>
<dbReference type="Pfam" id="PF00931">
    <property type="entry name" value="NB-ARC"/>
    <property type="match status" value="1"/>
</dbReference>
<dbReference type="SMART" id="SM00028">
    <property type="entry name" value="TPR"/>
    <property type="match status" value="5"/>
</dbReference>
<dbReference type="HOGENOM" id="CLU_004665_2_0_11"/>
<evidence type="ECO:0000256" key="5">
    <source>
        <dbReference type="PROSITE-ProRule" id="PRU01091"/>
    </source>
</evidence>
<dbReference type="GO" id="GO:0006355">
    <property type="term" value="P:regulation of DNA-templated transcription"/>
    <property type="evidence" value="ECO:0007669"/>
    <property type="project" value="InterPro"/>
</dbReference>
<dbReference type="PANTHER" id="PTHR35807:SF1">
    <property type="entry name" value="TRANSCRIPTIONAL REGULATOR REDD"/>
    <property type="match status" value="1"/>
</dbReference>
<evidence type="ECO:0000256" key="4">
    <source>
        <dbReference type="ARBA" id="ARBA00023163"/>
    </source>
</evidence>
<evidence type="ECO:0000256" key="2">
    <source>
        <dbReference type="ARBA" id="ARBA00023015"/>
    </source>
</evidence>
<dbReference type="Proteomes" id="UP000000328">
    <property type="component" value="Chromosome"/>
</dbReference>
<dbReference type="InterPro" id="IPR051677">
    <property type="entry name" value="AfsR-DnrI-RedD_regulator"/>
</dbReference>
<dbReference type="Pfam" id="PF00486">
    <property type="entry name" value="Trans_reg_C"/>
    <property type="match status" value="1"/>
</dbReference>
<dbReference type="KEGG" id="amd:AMED_3622"/>
<dbReference type="Pfam" id="PF03704">
    <property type="entry name" value="BTAD"/>
    <property type="match status" value="1"/>
</dbReference>
<dbReference type="GO" id="GO:0000160">
    <property type="term" value="P:phosphorelay signal transduction system"/>
    <property type="evidence" value="ECO:0007669"/>
    <property type="project" value="InterPro"/>
</dbReference>
<accession>A0A0H3D372</accession>
<dbReference type="AlphaFoldDB" id="A0A0H3D372"/>
<organism evidence="7 8">
    <name type="scientific">Amycolatopsis mediterranei (strain U-32)</name>
    <dbReference type="NCBI Taxonomy" id="749927"/>
    <lineage>
        <taxon>Bacteria</taxon>
        <taxon>Bacillati</taxon>
        <taxon>Actinomycetota</taxon>
        <taxon>Actinomycetes</taxon>
        <taxon>Pseudonocardiales</taxon>
        <taxon>Pseudonocardiaceae</taxon>
        <taxon>Amycolatopsis</taxon>
    </lineage>
</organism>
<dbReference type="EMBL" id="CP002000">
    <property type="protein sequence ID" value="ADJ45405.1"/>
    <property type="molecule type" value="Genomic_DNA"/>
</dbReference>
<dbReference type="PRINTS" id="PR00364">
    <property type="entry name" value="DISEASERSIST"/>
</dbReference>
<dbReference type="Gene3D" id="1.10.10.10">
    <property type="entry name" value="Winged helix-like DNA-binding domain superfamily/Winged helix DNA-binding domain"/>
    <property type="match status" value="1"/>
</dbReference>
<dbReference type="SUPFAM" id="SSF46894">
    <property type="entry name" value="C-terminal effector domain of the bipartite response regulators"/>
    <property type="match status" value="1"/>
</dbReference>
<dbReference type="InterPro" id="IPR036388">
    <property type="entry name" value="WH-like_DNA-bd_sf"/>
</dbReference>
<dbReference type="eggNOG" id="COG1474">
    <property type="taxonomic scope" value="Bacteria"/>
</dbReference>
<gene>
    <name evidence="7" type="ordered locus">AMED_3622</name>
</gene>
<protein>
    <submittedName>
        <fullName evidence="7">SARP family transcriptional regulator</fullName>
    </submittedName>
</protein>
<dbReference type="InterPro" id="IPR027417">
    <property type="entry name" value="P-loop_NTPase"/>
</dbReference>
<evidence type="ECO:0000256" key="1">
    <source>
        <dbReference type="ARBA" id="ARBA00005820"/>
    </source>
</evidence>
<dbReference type="InterPro" id="IPR016032">
    <property type="entry name" value="Sig_transdc_resp-reg_C-effctor"/>
</dbReference>
<evidence type="ECO:0000313" key="8">
    <source>
        <dbReference type="Proteomes" id="UP000000328"/>
    </source>
</evidence>
<dbReference type="PROSITE" id="PS51755">
    <property type="entry name" value="OMPR_PHOB"/>
    <property type="match status" value="1"/>
</dbReference>
<feature type="DNA-binding region" description="OmpR/PhoB-type" evidence="5">
    <location>
        <begin position="1"/>
        <end position="88"/>
    </location>
</feature>
<dbReference type="SUPFAM" id="SSF48452">
    <property type="entry name" value="TPR-like"/>
    <property type="match status" value="3"/>
</dbReference>
<reference evidence="7 8" key="1">
    <citation type="journal article" date="2010" name="Cell Res.">
        <title>Complete genome sequence of the rifamycin SV-producing Amycolatopsis mediterranei U32 revealed its genetic characteristics in phylogeny and metabolism.</title>
        <authorList>
            <person name="Zhao W."/>
            <person name="Zhong Y."/>
            <person name="Yuan H."/>
            <person name="Wang J."/>
            <person name="Zheng H."/>
            <person name="Wang Y."/>
            <person name="Cen X."/>
            <person name="Xu F."/>
            <person name="Bai J."/>
            <person name="Han X."/>
            <person name="Lu G."/>
            <person name="Zhu Y."/>
            <person name="Shao Z."/>
            <person name="Yan H."/>
            <person name="Li C."/>
            <person name="Peng N."/>
            <person name="Zhang Z."/>
            <person name="Zhang Y."/>
            <person name="Lin W."/>
            <person name="Fan Y."/>
            <person name="Qin Z."/>
            <person name="Hu Y."/>
            <person name="Zhu B."/>
            <person name="Wang S."/>
            <person name="Ding X."/>
            <person name="Zhao G.P."/>
        </authorList>
    </citation>
    <scope>NUCLEOTIDE SEQUENCE [LARGE SCALE GENOMIC DNA]</scope>
    <source>
        <strain evidence="8">U-32</strain>
    </source>
</reference>
<keyword evidence="2" id="KW-0805">Transcription regulation</keyword>
<dbReference type="GO" id="GO:0003677">
    <property type="term" value="F:DNA binding"/>
    <property type="evidence" value="ECO:0007669"/>
    <property type="project" value="UniProtKB-UniRule"/>
</dbReference>
<evidence type="ECO:0000256" key="3">
    <source>
        <dbReference type="ARBA" id="ARBA00023125"/>
    </source>
</evidence>
<dbReference type="GO" id="GO:0043531">
    <property type="term" value="F:ADP binding"/>
    <property type="evidence" value="ECO:0007669"/>
    <property type="project" value="InterPro"/>
</dbReference>